<dbReference type="FunFam" id="2.60.40.60:FF:000006">
    <property type="entry name" value="Protocadherin alpha 2"/>
    <property type="match status" value="1"/>
</dbReference>
<feature type="domain" description="Cadherin" evidence="14">
    <location>
        <begin position="38"/>
        <end position="144"/>
    </location>
</feature>
<comment type="caution">
    <text evidence="15">The sequence shown here is derived from an EMBL/GenBank/DDBJ whole genome shotgun (WGS) entry which is preliminary data.</text>
</comment>
<dbReference type="STRING" id="137246.A0A401SHL2"/>
<keyword evidence="7 12" id="KW-0106">Calcium</keyword>
<organism evidence="15 16">
    <name type="scientific">Chiloscyllium punctatum</name>
    <name type="common">Brownbanded bambooshark</name>
    <name type="synonym">Hemiscyllium punctatum</name>
    <dbReference type="NCBI Taxonomy" id="137246"/>
    <lineage>
        <taxon>Eukaryota</taxon>
        <taxon>Metazoa</taxon>
        <taxon>Chordata</taxon>
        <taxon>Craniata</taxon>
        <taxon>Vertebrata</taxon>
        <taxon>Chondrichthyes</taxon>
        <taxon>Elasmobranchii</taxon>
        <taxon>Galeomorphii</taxon>
        <taxon>Galeoidea</taxon>
        <taxon>Orectolobiformes</taxon>
        <taxon>Hemiscylliidae</taxon>
        <taxon>Chiloscyllium</taxon>
    </lineage>
</organism>
<evidence type="ECO:0000256" key="10">
    <source>
        <dbReference type="ARBA" id="ARBA00023136"/>
    </source>
</evidence>
<reference evidence="15 16" key="1">
    <citation type="journal article" date="2018" name="Nat. Ecol. Evol.">
        <title>Shark genomes provide insights into elasmobranch evolution and the origin of vertebrates.</title>
        <authorList>
            <person name="Hara Y"/>
            <person name="Yamaguchi K"/>
            <person name="Onimaru K"/>
            <person name="Kadota M"/>
            <person name="Koyanagi M"/>
            <person name="Keeley SD"/>
            <person name="Tatsumi K"/>
            <person name="Tanaka K"/>
            <person name="Motone F"/>
            <person name="Kageyama Y"/>
            <person name="Nozu R"/>
            <person name="Adachi N"/>
            <person name="Nishimura O"/>
            <person name="Nakagawa R"/>
            <person name="Tanegashima C"/>
            <person name="Kiyatake I"/>
            <person name="Matsumoto R"/>
            <person name="Murakumo K"/>
            <person name="Nishida K"/>
            <person name="Terakita A"/>
            <person name="Kuratani S"/>
            <person name="Sato K"/>
            <person name="Hyodo S Kuraku.S."/>
        </authorList>
    </citation>
    <scope>NUCLEOTIDE SEQUENCE [LARGE SCALE GENOMIC DNA]</scope>
</reference>
<evidence type="ECO:0000256" key="5">
    <source>
        <dbReference type="ARBA" id="ARBA00022729"/>
    </source>
</evidence>
<evidence type="ECO:0000259" key="14">
    <source>
        <dbReference type="PROSITE" id="PS50268"/>
    </source>
</evidence>
<dbReference type="FunFam" id="2.60.40.60:FF:000001">
    <property type="entry name" value="Protocadherin alpha 2"/>
    <property type="match status" value="1"/>
</dbReference>
<evidence type="ECO:0000256" key="12">
    <source>
        <dbReference type="PROSITE-ProRule" id="PRU00043"/>
    </source>
</evidence>
<dbReference type="PROSITE" id="PS50268">
    <property type="entry name" value="CADHERIN_2"/>
    <property type="match status" value="6"/>
</dbReference>
<proteinExistence type="predicted"/>
<dbReference type="Proteomes" id="UP000287033">
    <property type="component" value="Unassembled WGS sequence"/>
</dbReference>
<dbReference type="PRINTS" id="PR00205">
    <property type="entry name" value="CADHERIN"/>
</dbReference>
<dbReference type="InterPro" id="IPR015919">
    <property type="entry name" value="Cadherin-like_sf"/>
</dbReference>
<dbReference type="InterPro" id="IPR020894">
    <property type="entry name" value="Cadherin_CS"/>
</dbReference>
<keyword evidence="11" id="KW-0325">Glycoprotein</keyword>
<dbReference type="AlphaFoldDB" id="A0A401SHL2"/>
<dbReference type="FunFam" id="2.60.40.60:FF:000129">
    <property type="entry name" value="protocadherin alpha-C2 isoform X1"/>
    <property type="match status" value="1"/>
</dbReference>
<evidence type="ECO:0000313" key="16">
    <source>
        <dbReference type="Proteomes" id="UP000287033"/>
    </source>
</evidence>
<dbReference type="FunFam" id="2.60.40.60:FF:000004">
    <property type="entry name" value="Protocadherin 1 gamma 2"/>
    <property type="match status" value="1"/>
</dbReference>
<dbReference type="Pfam" id="PF08266">
    <property type="entry name" value="Cadherin_2"/>
    <property type="match status" value="1"/>
</dbReference>
<dbReference type="GO" id="GO:0007156">
    <property type="term" value="P:homophilic cell adhesion via plasma membrane adhesion molecules"/>
    <property type="evidence" value="ECO:0007669"/>
    <property type="project" value="InterPro"/>
</dbReference>
<dbReference type="InterPro" id="IPR050174">
    <property type="entry name" value="Protocadherin/Cadherin-CA"/>
</dbReference>
<evidence type="ECO:0000256" key="9">
    <source>
        <dbReference type="ARBA" id="ARBA00022989"/>
    </source>
</evidence>
<evidence type="ECO:0000256" key="7">
    <source>
        <dbReference type="ARBA" id="ARBA00022837"/>
    </source>
</evidence>
<dbReference type="Pfam" id="PF16492">
    <property type="entry name" value="Cadherin_C_2"/>
    <property type="match status" value="1"/>
</dbReference>
<dbReference type="Gene3D" id="2.60.40.60">
    <property type="entry name" value="Cadherins"/>
    <property type="match status" value="6"/>
</dbReference>
<dbReference type="Pfam" id="PF00028">
    <property type="entry name" value="Cadherin"/>
    <property type="match status" value="5"/>
</dbReference>
<protein>
    <recommendedName>
        <fullName evidence="14">Cadherin domain-containing protein</fullName>
    </recommendedName>
</protein>
<gene>
    <name evidence="15" type="ORF">chiPu_0008285</name>
</gene>
<dbReference type="EMBL" id="BEZZ01000269">
    <property type="protein sequence ID" value="GCC29843.1"/>
    <property type="molecule type" value="Genomic_DNA"/>
</dbReference>
<feature type="domain" description="Cadherin" evidence="14">
    <location>
        <begin position="466"/>
        <end position="575"/>
    </location>
</feature>
<dbReference type="OMA" id="SHINGRT"/>
<dbReference type="GO" id="GO:0005509">
    <property type="term" value="F:calcium ion binding"/>
    <property type="evidence" value="ECO:0007669"/>
    <property type="project" value="UniProtKB-UniRule"/>
</dbReference>
<name>A0A401SHL2_CHIPU</name>
<dbReference type="FunFam" id="2.60.40.60:FF:000018">
    <property type="entry name" value="Protocadherin gamma c3"/>
    <property type="match status" value="1"/>
</dbReference>
<evidence type="ECO:0000256" key="8">
    <source>
        <dbReference type="ARBA" id="ARBA00022889"/>
    </source>
</evidence>
<sequence length="857" mass="94560">MRAERHISAEEMTHRDGFFLCRKTAIPSILLLCVWNQVSGQIRYSIPEELEHGAFVGNITKDLGFNSADLATRRFRIALQAPLQYFDINLQNGMLFVNKRIDREVLCGQSLTCLLPLELEIDGPVEQYDVEIEIIDINDNFPSFSTGKINLEIAESVTPGTRFNLEAAQDPDAGSNSVQMYQLTSNEHFFLDVQTLGKWKIPKLVLQKSLDREKESTQRYLLTAIDGGVPERSGTAEVTIIILDVNDNAPVFQQSLYAISLTEDTPLGTLVIKLNATDLDDGSNSDIVYSLSVYGEEQIAKAFNIDPKTGEITVKGILDFEEKSIYEIHVEAKDMGTQSLSTHCIVQVDIKDVNDNAPDLILKPISSTVSENAPTGTLIATVSVTDRDSVENGRTSCDISPNVPFELKPSFRNTYRLTTNGNLDREHAQEFAITVTCEDEGRPPLSTSKTMTVHISDVNDNAPSFTQTTYTLYVTENNPAGHSIGSVSAFDPDSEQNAQIAYRLLDTKVQGHPVSSYVSINSENGVIYSQRSFDYEQLKSFEILVQAQDAGLPFLSGNVTVYVIILDQNDNAPVITTPKSMNYSKATVPRSADPGFLVTKVIASDADSGQNARIFYQLVQATDSGLFAIARNSGEIRSVRRFKDGDATTQILVIRVKDNGYPSLSASTTITLIISEQNEEFQSEVDDFHQDLQQPSDLAFYIIISLGITSFLLLVVIIALVIAICPNTAQADRSGNCFLTNCCYATELDSKSRMKNPRANLQVVPDSKLITNVLEIRGNGSLSDTYRYKIRSAPDAAKMELMYFVPVSPTTSGVSGKNIRTCASSESANIVNRWPHVSNEVSILRFSKTNFKMKTAA</sequence>
<feature type="domain" description="Cadherin" evidence="14">
    <location>
        <begin position="361"/>
        <end position="465"/>
    </location>
</feature>
<feature type="transmembrane region" description="Helical" evidence="13">
    <location>
        <begin position="698"/>
        <end position="724"/>
    </location>
</feature>
<evidence type="ECO:0000313" key="15">
    <source>
        <dbReference type="EMBL" id="GCC29843.1"/>
    </source>
</evidence>
<evidence type="ECO:0000256" key="6">
    <source>
        <dbReference type="ARBA" id="ARBA00022737"/>
    </source>
</evidence>
<evidence type="ECO:0000256" key="1">
    <source>
        <dbReference type="ARBA" id="ARBA00003436"/>
    </source>
</evidence>
<dbReference type="SUPFAM" id="SSF49313">
    <property type="entry name" value="Cadherin-like"/>
    <property type="match status" value="6"/>
</dbReference>
<dbReference type="SMART" id="SM00112">
    <property type="entry name" value="CA"/>
    <property type="match status" value="6"/>
</dbReference>
<keyword evidence="8" id="KW-0130">Cell adhesion</keyword>
<dbReference type="InterPro" id="IPR013164">
    <property type="entry name" value="Cadherin_N"/>
</dbReference>
<keyword evidence="16" id="KW-1185">Reference proteome</keyword>
<accession>A0A401SHL2</accession>
<dbReference type="PROSITE" id="PS00232">
    <property type="entry name" value="CADHERIN_1"/>
    <property type="match status" value="3"/>
</dbReference>
<dbReference type="OrthoDB" id="6252479at2759"/>
<keyword evidence="5" id="KW-0732">Signal</keyword>
<evidence type="ECO:0000256" key="11">
    <source>
        <dbReference type="ARBA" id="ARBA00023180"/>
    </source>
</evidence>
<keyword evidence="10 13" id="KW-0472">Membrane</keyword>
<dbReference type="GO" id="GO:0005886">
    <property type="term" value="C:plasma membrane"/>
    <property type="evidence" value="ECO:0007669"/>
    <property type="project" value="UniProtKB-SubCell"/>
</dbReference>
<keyword evidence="4 13" id="KW-0812">Transmembrane</keyword>
<dbReference type="PANTHER" id="PTHR24028">
    <property type="entry name" value="CADHERIN-87A"/>
    <property type="match status" value="1"/>
</dbReference>
<keyword evidence="6" id="KW-0677">Repeat</keyword>
<dbReference type="InterPro" id="IPR002126">
    <property type="entry name" value="Cadherin-like_dom"/>
</dbReference>
<evidence type="ECO:0000256" key="4">
    <source>
        <dbReference type="ARBA" id="ARBA00022692"/>
    </source>
</evidence>
<comment type="function">
    <text evidence="1">Potential calcium-dependent cell-adhesion protein. May be involved in the establishment and maintenance of specific neuronal connections in the brain.</text>
</comment>
<keyword evidence="3" id="KW-1003">Cell membrane</keyword>
<dbReference type="InterPro" id="IPR032455">
    <property type="entry name" value="Cadherin_C"/>
</dbReference>
<dbReference type="FunFam" id="2.60.40.60:FF:000002">
    <property type="entry name" value="Protocadherin alpha 2"/>
    <property type="match status" value="1"/>
</dbReference>
<feature type="domain" description="Cadherin" evidence="14">
    <location>
        <begin position="580"/>
        <end position="688"/>
    </location>
</feature>
<feature type="domain" description="Cadherin" evidence="14">
    <location>
        <begin position="145"/>
        <end position="252"/>
    </location>
</feature>
<evidence type="ECO:0000256" key="3">
    <source>
        <dbReference type="ARBA" id="ARBA00022475"/>
    </source>
</evidence>
<dbReference type="CDD" id="cd11304">
    <property type="entry name" value="Cadherin_repeat"/>
    <property type="match status" value="6"/>
</dbReference>
<evidence type="ECO:0000256" key="2">
    <source>
        <dbReference type="ARBA" id="ARBA00004251"/>
    </source>
</evidence>
<dbReference type="PANTHER" id="PTHR24028:SF236">
    <property type="entry name" value="PROTOCADHERIN GAMMA-C3"/>
    <property type="match status" value="1"/>
</dbReference>
<keyword evidence="9 13" id="KW-1133">Transmembrane helix</keyword>
<comment type="subcellular location">
    <subcellularLocation>
        <location evidence="2">Cell membrane</location>
        <topology evidence="2">Single-pass type I membrane protein</topology>
    </subcellularLocation>
</comment>
<evidence type="ECO:0000256" key="13">
    <source>
        <dbReference type="SAM" id="Phobius"/>
    </source>
</evidence>
<feature type="domain" description="Cadherin" evidence="14">
    <location>
        <begin position="253"/>
        <end position="360"/>
    </location>
</feature>